<evidence type="ECO:0000256" key="1">
    <source>
        <dbReference type="ARBA" id="ARBA00004141"/>
    </source>
</evidence>
<evidence type="ECO:0000256" key="6">
    <source>
        <dbReference type="SAM" id="Phobius"/>
    </source>
</evidence>
<evidence type="ECO:0000256" key="5">
    <source>
        <dbReference type="ARBA" id="ARBA00023136"/>
    </source>
</evidence>
<feature type="transmembrane region" description="Helical" evidence="6">
    <location>
        <begin position="248"/>
        <end position="268"/>
    </location>
</feature>
<feature type="transmembrane region" description="Helical" evidence="6">
    <location>
        <begin position="156"/>
        <end position="178"/>
    </location>
</feature>
<comment type="similarity">
    <text evidence="2">Belongs to the TerC family.</text>
</comment>
<evidence type="ECO:0000256" key="4">
    <source>
        <dbReference type="ARBA" id="ARBA00022989"/>
    </source>
</evidence>
<dbReference type="PATRIC" id="fig|1121326.3.peg.2874"/>
<feature type="transmembrane region" description="Helical" evidence="6">
    <location>
        <begin position="71"/>
        <end position="93"/>
    </location>
</feature>
<feature type="transmembrane region" description="Helical" evidence="6">
    <location>
        <begin position="193"/>
        <end position="212"/>
    </location>
</feature>
<comment type="subcellular location">
    <subcellularLocation>
        <location evidence="1">Membrane</location>
        <topology evidence="1">Multi-pass membrane protein</topology>
    </subcellularLocation>
</comment>
<keyword evidence="3 6" id="KW-0812">Transmembrane</keyword>
<comment type="caution">
    <text evidence="7">The sequence shown here is derived from an EMBL/GenBank/DDBJ whole genome shotgun (WGS) entry which is preliminary data.</text>
</comment>
<dbReference type="EMBL" id="LWAE01000003">
    <property type="protein sequence ID" value="KZL91099.1"/>
    <property type="molecule type" value="Genomic_DNA"/>
</dbReference>
<accession>A0A162SDJ9</accession>
<evidence type="ECO:0000313" key="7">
    <source>
        <dbReference type="EMBL" id="KZL91099.1"/>
    </source>
</evidence>
<dbReference type="STRING" id="1121326.CLMAG_28570"/>
<dbReference type="RefSeq" id="WP_073393236.1">
    <property type="nucleotide sequence ID" value="NZ_FQXL01000016.1"/>
</dbReference>
<dbReference type="AlphaFoldDB" id="A0A162SDJ9"/>
<feature type="transmembrane region" description="Helical" evidence="6">
    <location>
        <begin position="34"/>
        <end position="59"/>
    </location>
</feature>
<dbReference type="Pfam" id="PF03741">
    <property type="entry name" value="TerC"/>
    <property type="match status" value="1"/>
</dbReference>
<dbReference type="NCBIfam" id="TIGR03718">
    <property type="entry name" value="R_switched_Alx"/>
    <property type="match status" value="1"/>
</dbReference>
<organism evidence="7 8">
    <name type="scientific">Clostridium magnum DSM 2767</name>
    <dbReference type="NCBI Taxonomy" id="1121326"/>
    <lineage>
        <taxon>Bacteria</taxon>
        <taxon>Bacillati</taxon>
        <taxon>Bacillota</taxon>
        <taxon>Clostridia</taxon>
        <taxon>Eubacteriales</taxon>
        <taxon>Clostridiaceae</taxon>
        <taxon>Clostridium</taxon>
    </lineage>
</organism>
<dbReference type="PANTHER" id="PTHR30238">
    <property type="entry name" value="MEMBRANE BOUND PREDICTED REDOX MODULATOR"/>
    <property type="match status" value="1"/>
</dbReference>
<name>A0A162SDJ9_9CLOT</name>
<dbReference type="InterPro" id="IPR022369">
    <property type="entry name" value="Integral_membrane_TerC_rswitch"/>
</dbReference>
<dbReference type="GO" id="GO:0016020">
    <property type="term" value="C:membrane"/>
    <property type="evidence" value="ECO:0007669"/>
    <property type="project" value="UniProtKB-SubCell"/>
</dbReference>
<evidence type="ECO:0000256" key="2">
    <source>
        <dbReference type="ARBA" id="ARBA00007511"/>
    </source>
</evidence>
<sequence>MSTKKSLLHLGFWVGLALIFNIGIYFFMGQEKAMAFLGGYVIEQSLSLDNLFLFLLIFESFSLKPEYQKRVLTYGIVGAIILRFIFVVLGISIVNKFHWMLYIFGLLLLVSGFKMLFKNESESDVKNSKILKVLNKIIPVSEELDGEKFFTRKNGILYATPLLAILILVEGSDIIFAIDSIPAIFSITTDPFIVYTSNVFAILGLRNLYFLLEKLHNNFAYVKYGVACILIFTGIKLSIAFFHVEISVLVSLVTIFTILLVSILASIFKSKKDKKLYSLDTK</sequence>
<dbReference type="OrthoDB" id="9783692at2"/>
<keyword evidence="5 6" id="KW-0472">Membrane</keyword>
<feature type="transmembrane region" description="Helical" evidence="6">
    <location>
        <begin position="99"/>
        <end position="117"/>
    </location>
</feature>
<protein>
    <submittedName>
        <fullName evidence="7">Inner membrane protein alx</fullName>
    </submittedName>
</protein>
<dbReference type="InterPro" id="IPR005496">
    <property type="entry name" value="Integral_membrane_TerC"/>
</dbReference>
<gene>
    <name evidence="7" type="primary">alx</name>
    <name evidence="7" type="ORF">CLMAG_28570</name>
</gene>
<proteinExistence type="inferred from homology"/>
<keyword evidence="8" id="KW-1185">Reference proteome</keyword>
<dbReference type="Proteomes" id="UP000076603">
    <property type="component" value="Unassembled WGS sequence"/>
</dbReference>
<reference evidence="7 8" key="1">
    <citation type="submission" date="2016-04" db="EMBL/GenBank/DDBJ databases">
        <title>Genome sequence of Clostridium magnum DSM 2767.</title>
        <authorList>
            <person name="Poehlein A."/>
            <person name="Uhlig R."/>
            <person name="Fischer R."/>
            <person name="Bahl H."/>
            <person name="Daniel R."/>
        </authorList>
    </citation>
    <scope>NUCLEOTIDE SEQUENCE [LARGE SCALE GENOMIC DNA]</scope>
    <source>
        <strain evidence="7 8">DSM 2767</strain>
    </source>
</reference>
<evidence type="ECO:0000313" key="8">
    <source>
        <dbReference type="Proteomes" id="UP000076603"/>
    </source>
</evidence>
<keyword evidence="4 6" id="KW-1133">Transmembrane helix</keyword>
<feature type="transmembrane region" description="Helical" evidence="6">
    <location>
        <begin position="224"/>
        <end position="242"/>
    </location>
</feature>
<dbReference type="PANTHER" id="PTHR30238:SF0">
    <property type="entry name" value="THYLAKOID MEMBRANE PROTEIN TERC, CHLOROPLASTIC"/>
    <property type="match status" value="1"/>
</dbReference>
<feature type="transmembrane region" description="Helical" evidence="6">
    <location>
        <begin position="7"/>
        <end position="28"/>
    </location>
</feature>
<evidence type="ECO:0000256" key="3">
    <source>
        <dbReference type="ARBA" id="ARBA00022692"/>
    </source>
</evidence>